<keyword evidence="3" id="KW-1185">Reference proteome</keyword>
<evidence type="ECO:0000313" key="2">
    <source>
        <dbReference type="EMBL" id="KAK5892117.1"/>
    </source>
</evidence>
<evidence type="ECO:0000313" key="3">
    <source>
        <dbReference type="Proteomes" id="UP001335648"/>
    </source>
</evidence>
<name>A0AAN8GVM1_9TELE</name>
<comment type="caution">
    <text evidence="2">The sequence shown here is derived from an EMBL/GenBank/DDBJ whole genome shotgun (WGS) entry which is preliminary data.</text>
</comment>
<evidence type="ECO:0000256" key="1">
    <source>
        <dbReference type="SAM" id="MobiDB-lite"/>
    </source>
</evidence>
<dbReference type="EMBL" id="JAULUE010002055">
    <property type="protein sequence ID" value="KAK5892117.1"/>
    <property type="molecule type" value="Genomic_DNA"/>
</dbReference>
<accession>A0AAN8GVM1</accession>
<organism evidence="2 3">
    <name type="scientific">Champsocephalus esox</name>
    <name type="common">pike icefish</name>
    <dbReference type="NCBI Taxonomy" id="159716"/>
    <lineage>
        <taxon>Eukaryota</taxon>
        <taxon>Metazoa</taxon>
        <taxon>Chordata</taxon>
        <taxon>Craniata</taxon>
        <taxon>Vertebrata</taxon>
        <taxon>Euteleostomi</taxon>
        <taxon>Actinopterygii</taxon>
        <taxon>Neopterygii</taxon>
        <taxon>Teleostei</taxon>
        <taxon>Neoteleostei</taxon>
        <taxon>Acanthomorphata</taxon>
        <taxon>Eupercaria</taxon>
        <taxon>Perciformes</taxon>
        <taxon>Notothenioidei</taxon>
        <taxon>Channichthyidae</taxon>
        <taxon>Champsocephalus</taxon>
    </lineage>
</organism>
<dbReference type="Proteomes" id="UP001335648">
    <property type="component" value="Unassembled WGS sequence"/>
</dbReference>
<reference evidence="2 3" key="1">
    <citation type="journal article" date="2023" name="Mol. Biol. Evol.">
        <title>Genomics of Secondarily Temperate Adaptation in the Only Non-Antarctic Icefish.</title>
        <authorList>
            <person name="Rivera-Colon A.G."/>
            <person name="Rayamajhi N."/>
            <person name="Minhas B.F."/>
            <person name="Madrigal G."/>
            <person name="Bilyk K.T."/>
            <person name="Yoon V."/>
            <person name="Hune M."/>
            <person name="Gregory S."/>
            <person name="Cheng C.H.C."/>
            <person name="Catchen J.M."/>
        </authorList>
    </citation>
    <scope>NUCLEOTIDE SEQUENCE [LARGE SCALE GENOMIC DNA]</scope>
    <source>
        <strain evidence="2">JC2023a</strain>
    </source>
</reference>
<protein>
    <submittedName>
        <fullName evidence="2">Uncharacterized protein</fullName>
    </submittedName>
</protein>
<dbReference type="AlphaFoldDB" id="A0AAN8GVM1"/>
<sequence>MKSHGMTKPPFLRHPFVVPTSPPLPMDDPATSRGQLRRRSPRTPALGPEPRRKSAAVHRGNPALPEVSAQSGTICPGALTQEQRCQGGFPLTCCTHQAIWSRPADRSITTGDWTWWRGAGCTSTVHHISVSREWEH</sequence>
<feature type="region of interest" description="Disordered" evidence="1">
    <location>
        <begin position="1"/>
        <end position="69"/>
    </location>
</feature>
<proteinExistence type="predicted"/>
<gene>
    <name evidence="2" type="ORF">CesoFtcFv8_012530</name>
</gene>